<keyword evidence="3" id="KW-0732">Signal</keyword>
<feature type="domain" description="Fibronectin type-III" evidence="4">
    <location>
        <begin position="481"/>
        <end position="578"/>
    </location>
</feature>
<dbReference type="InterPro" id="IPR011047">
    <property type="entry name" value="Quinoprotein_ADH-like_sf"/>
</dbReference>
<name>A0A6J4M3S7_9ACTN</name>
<dbReference type="InterPro" id="IPR036116">
    <property type="entry name" value="FN3_sf"/>
</dbReference>
<dbReference type="InterPro" id="IPR003961">
    <property type="entry name" value="FN3_dom"/>
</dbReference>
<evidence type="ECO:0000256" key="1">
    <source>
        <dbReference type="ARBA" id="ARBA00023295"/>
    </source>
</evidence>
<dbReference type="Gene3D" id="2.60.40.10">
    <property type="entry name" value="Immunoglobulins"/>
    <property type="match status" value="1"/>
</dbReference>
<reference evidence="5" key="1">
    <citation type="submission" date="2020-02" db="EMBL/GenBank/DDBJ databases">
        <authorList>
            <person name="Meier V. D."/>
        </authorList>
    </citation>
    <scope>NUCLEOTIDE SEQUENCE</scope>
    <source>
        <strain evidence="5">AVDCRST_MAG16</strain>
    </source>
</reference>
<evidence type="ECO:0000256" key="2">
    <source>
        <dbReference type="ARBA" id="ARBA00023326"/>
    </source>
</evidence>
<dbReference type="InterPro" id="IPR013783">
    <property type="entry name" value="Ig-like_fold"/>
</dbReference>
<evidence type="ECO:0000313" key="5">
    <source>
        <dbReference type="EMBL" id="CAA9345370.1"/>
    </source>
</evidence>
<proteinExistence type="predicted"/>
<dbReference type="SUPFAM" id="SSF50998">
    <property type="entry name" value="Quinoprotein alcohol dehydrogenase-like"/>
    <property type="match status" value="1"/>
</dbReference>
<feature type="chain" id="PRO_5038887335" description="Fibronectin type-III domain-containing protein" evidence="3">
    <location>
        <begin position="36"/>
        <end position="578"/>
    </location>
</feature>
<gene>
    <name evidence="5" type="ORF">AVDCRST_MAG16-2026</name>
</gene>
<dbReference type="AlphaFoldDB" id="A0A6J4M3S7"/>
<evidence type="ECO:0000259" key="4">
    <source>
        <dbReference type="PROSITE" id="PS50853"/>
    </source>
</evidence>
<accession>A0A6J4M3S7</accession>
<keyword evidence="1" id="KW-0378">Hydrolase</keyword>
<sequence length="578" mass="59882">MTGGNGSWRPVRRSWALLAAGLVATAGLTVPSTAAADTAPLTGTAASPPRAALPSVTGRRWVQGAPPPATVSTDPLPTWQVDGVVWSQVLVGETVYATGSFTRARPPGVAPGGAGEIPALNLFAYDITTGDRVATFSHALNGQGRVITASPDGSRVYVGGDFTTVDGVAAGHVAAFSTSTGALDRSFRVTVSSTVRSMAASASTLYLGGSFGTVNGGGRKGLAAVKAVGGTLLPWAPRTDSGAVLAMVLAPDQSRLIVGGSFQTLNGAYAYGMGSLSASTGAVLPWAANRTIRSAGSAAGITSLRTDGTLVYGSGYQFLPTGGGNFEGTFGADPLTGAITVVNDCHGDTYDVLPVGPVLYSVGHAHDCRWVGSFPDTSPRVRWQRALAQTTAATRTNTGPDAYGWDYSGQPASTVLHWFPQMPPGTFTGQQQAAWSLTGNASYIAMGGEFPSVNGTPQQGLVRMAVTSLVTDLQGPTYSVKPSRPVPQTTATTVAPGSVQVDFGTAWDTDNKTLTYDVLRDDTTWVHSRRVKTSFWSLPTQSFTDTGLTPGASHHYRVRITDPFGNTLWSPRSSTVTA</sequence>
<organism evidence="5">
    <name type="scientific">uncultured Frankineae bacterium</name>
    <dbReference type="NCBI Taxonomy" id="437475"/>
    <lineage>
        <taxon>Bacteria</taxon>
        <taxon>Bacillati</taxon>
        <taxon>Actinomycetota</taxon>
        <taxon>Actinomycetes</taxon>
        <taxon>Frankiales</taxon>
        <taxon>environmental samples</taxon>
    </lineage>
</organism>
<keyword evidence="2" id="KW-0624">Polysaccharide degradation</keyword>
<protein>
    <recommendedName>
        <fullName evidence="4">Fibronectin type-III domain-containing protein</fullName>
    </recommendedName>
</protein>
<dbReference type="GO" id="GO:0000272">
    <property type="term" value="P:polysaccharide catabolic process"/>
    <property type="evidence" value="ECO:0007669"/>
    <property type="project" value="UniProtKB-KW"/>
</dbReference>
<keyword evidence="2" id="KW-0119">Carbohydrate metabolism</keyword>
<keyword evidence="1" id="KW-0326">Glycosidase</keyword>
<evidence type="ECO:0000256" key="3">
    <source>
        <dbReference type="SAM" id="SignalP"/>
    </source>
</evidence>
<feature type="signal peptide" evidence="3">
    <location>
        <begin position="1"/>
        <end position="35"/>
    </location>
</feature>
<dbReference type="SUPFAM" id="SSF49265">
    <property type="entry name" value="Fibronectin type III"/>
    <property type="match status" value="1"/>
</dbReference>
<dbReference type="PROSITE" id="PS50853">
    <property type="entry name" value="FN3"/>
    <property type="match status" value="1"/>
</dbReference>
<dbReference type="GO" id="GO:0016798">
    <property type="term" value="F:hydrolase activity, acting on glycosyl bonds"/>
    <property type="evidence" value="ECO:0007669"/>
    <property type="project" value="UniProtKB-KW"/>
</dbReference>
<dbReference type="EMBL" id="CADCUE010000182">
    <property type="protein sequence ID" value="CAA9345370.1"/>
    <property type="molecule type" value="Genomic_DNA"/>
</dbReference>